<dbReference type="EMBL" id="CP026092">
    <property type="protein sequence ID" value="AYB55562.1"/>
    <property type="molecule type" value="Genomic_DNA"/>
</dbReference>
<proteinExistence type="predicted"/>
<evidence type="ECO:0000256" key="1">
    <source>
        <dbReference type="SAM" id="SignalP"/>
    </source>
</evidence>
<evidence type="ECO:0000313" key="2">
    <source>
        <dbReference type="EMBL" id="AYB55562.1"/>
    </source>
</evidence>
<sequence length="370" mass="39748">MAAFGKIAAALALSGMFCMSSRAFAAASDTGDALSCMEKTWKGTIGAHAATFYFDQSALGSTMAGYYYYGTSPHDLVLVQDAGRPARWKEMDATNKVTGVLELSCADTQLTGTWIDPTGKTMLPLRAEPTSEPYAQRRAAATRPIPSGPFQFGRFQYETLRTPHYKEVVGSKEIRTVRLLGEGAGLARINAVLRAGLDEALQTSTACSSSGRISRGVDHDYEHASEQHLVDWNDQFVVIGGSTWGYCGGPHPYADAGVSTYRVSTGVLEDISSWLVPAYASGISPASPLGKRLLERYKKLRGPDEQACIDAVSFSASDAWPSKDGMTFNANVPYALSGCEERVTLAPPVLAPFLSTAGQSNLQVFRPSVR</sequence>
<protein>
    <submittedName>
        <fullName evidence="2">Uncharacterized protein</fullName>
    </submittedName>
</protein>
<accession>A0A809DVQ5</accession>
<dbReference type="AlphaFoldDB" id="A0A809DVQ5"/>
<name>A0A809DVQ5_RALSL</name>
<organism evidence="2">
    <name type="scientific">Ralstonia solanacearum</name>
    <name type="common">Pseudomonas solanacearum</name>
    <dbReference type="NCBI Taxonomy" id="305"/>
    <lineage>
        <taxon>Bacteria</taxon>
        <taxon>Pseudomonadati</taxon>
        <taxon>Pseudomonadota</taxon>
        <taxon>Betaproteobacteria</taxon>
        <taxon>Burkholderiales</taxon>
        <taxon>Burkholderiaceae</taxon>
        <taxon>Ralstonia</taxon>
        <taxon>Ralstonia solanacearum species complex</taxon>
    </lineage>
</organism>
<gene>
    <name evidence="2" type="ORF">C2L97_05615</name>
</gene>
<reference evidence="2" key="1">
    <citation type="submission" date="2018-01" db="EMBL/GenBank/DDBJ databases">
        <title>Complete Genome Sequence of three strains from Ralstonia solanacearum ecotype Moko sequevar IIA-53 from Brazil.</title>
        <authorList>
            <person name="Silva J.R."/>
            <person name="Albuquerque G.M.R."/>
            <person name="Pais A.K.L."/>
            <person name="Silva A.M.F."/>
            <person name="Boiteux M.E.N.F."/>
            <person name="Souza E.B."/>
            <person name="Mariano R.L.R."/>
        </authorList>
    </citation>
    <scope>NUCLEOTIDE SEQUENCE [LARGE SCALE GENOMIC DNA]</scope>
    <source>
        <strain evidence="2">SFC</strain>
    </source>
</reference>
<keyword evidence="1" id="KW-0732">Signal</keyword>
<feature type="signal peptide" evidence="1">
    <location>
        <begin position="1"/>
        <end position="25"/>
    </location>
</feature>
<feature type="chain" id="PRO_5032321011" evidence="1">
    <location>
        <begin position="26"/>
        <end position="370"/>
    </location>
</feature>